<sequence>MLYYMWVQHDLRPGVFWQLPRGEQLLLLAFSDIELVQREKARREVANK</sequence>
<evidence type="ECO:0000313" key="1">
    <source>
        <dbReference type="EMBL" id="MDO7787521.1"/>
    </source>
</evidence>
<keyword evidence="2" id="KW-1185">Reference proteome</keyword>
<reference evidence="1" key="2">
    <citation type="submission" date="2023-03" db="EMBL/GenBank/DDBJ databases">
        <authorList>
            <person name="Zhang Z."/>
        </authorList>
    </citation>
    <scope>NUCLEOTIDE SEQUENCE</scope>
    <source>
        <strain evidence="1">DSA</strain>
    </source>
</reference>
<dbReference type="Proteomes" id="UP001172911">
    <property type="component" value="Unassembled WGS sequence"/>
</dbReference>
<name>A0AAW7ZEV0_9FIRM</name>
<protein>
    <submittedName>
        <fullName evidence="1">Uncharacterized protein</fullName>
    </submittedName>
</protein>
<evidence type="ECO:0000313" key="2">
    <source>
        <dbReference type="Proteomes" id="UP001172911"/>
    </source>
</evidence>
<reference evidence="1" key="1">
    <citation type="journal article" date="2023" name="J. Hazard. Mater.">
        <title>Anaerobic biodegradation of pyrene and benzo[a]pyrene by a new sulfate-reducing Desulforamulus aquiferis strain DSA.</title>
        <authorList>
            <person name="Zhang Z."/>
            <person name="Sun J."/>
            <person name="Gong X."/>
            <person name="Wang C."/>
            <person name="Wang H."/>
        </authorList>
    </citation>
    <scope>NUCLEOTIDE SEQUENCE</scope>
    <source>
        <strain evidence="1">DSA</strain>
    </source>
</reference>
<organism evidence="1 2">
    <name type="scientific">Desulforamulus aquiferis</name>
    <dbReference type="NCBI Taxonomy" id="1397668"/>
    <lineage>
        <taxon>Bacteria</taxon>
        <taxon>Bacillati</taxon>
        <taxon>Bacillota</taxon>
        <taxon>Clostridia</taxon>
        <taxon>Eubacteriales</taxon>
        <taxon>Peptococcaceae</taxon>
        <taxon>Desulforamulus</taxon>
    </lineage>
</organism>
<dbReference type="AlphaFoldDB" id="A0AAW7ZEV0"/>
<dbReference type="EMBL" id="JARPTC010000014">
    <property type="protein sequence ID" value="MDO7787521.1"/>
    <property type="molecule type" value="Genomic_DNA"/>
</dbReference>
<dbReference type="RefSeq" id="WP_304542667.1">
    <property type="nucleotide sequence ID" value="NZ_JARPTC010000014.1"/>
</dbReference>
<comment type="caution">
    <text evidence="1">The sequence shown here is derived from an EMBL/GenBank/DDBJ whole genome shotgun (WGS) entry which is preliminary data.</text>
</comment>
<gene>
    <name evidence="1" type="ORF">P6N53_09845</name>
</gene>
<proteinExistence type="predicted"/>
<accession>A0AAW7ZEV0</accession>